<accession>A0A226ZKJ6</accession>
<dbReference type="OMA" id="ETAYQAM"/>
<sequence>MCMTQSTSKTPIIVCCDSLQEQARLSGLLSKDYDNIIGSQLAQLEALMQREPSASVVVGWQQPTAELRLIVDFCRRKSAPLLIVLKQLSSNDINRLSSQMDYVLMPHDTEFALQPWIDHATLVRERFERMNSEIESLTNKIEERKLVEKAKGLLMKVHNVDEEHAYKAMRNSAMQSSQTLTQVAKNLITALQLMD</sequence>
<protein>
    <submittedName>
        <fullName evidence="1">ANTAR domain-containing protein</fullName>
    </submittedName>
</protein>
<dbReference type="Pfam" id="PF03861">
    <property type="entry name" value="ANTAR"/>
    <property type="match status" value="1"/>
</dbReference>
<dbReference type="AlphaFoldDB" id="A0A226ZKJ6"/>
<dbReference type="STRING" id="670.ACZ92_22640"/>
<dbReference type="SUPFAM" id="SSF52172">
    <property type="entry name" value="CheY-like"/>
    <property type="match status" value="1"/>
</dbReference>
<dbReference type="InterPro" id="IPR036388">
    <property type="entry name" value="WH-like_DNA-bd_sf"/>
</dbReference>
<dbReference type="InterPro" id="IPR005561">
    <property type="entry name" value="ANTAR"/>
</dbReference>
<dbReference type="Proteomes" id="UP000214596">
    <property type="component" value="Unassembled WGS sequence"/>
</dbReference>
<dbReference type="Gene3D" id="1.10.10.10">
    <property type="entry name" value="Winged helix-like DNA-binding domain superfamily/Winged helix DNA-binding domain"/>
    <property type="match status" value="1"/>
</dbReference>
<comment type="caution">
    <text evidence="1">The sequence shown here is derived from an EMBL/GenBank/DDBJ whole genome shotgun (WGS) entry which is preliminary data.</text>
</comment>
<dbReference type="SMART" id="SM01012">
    <property type="entry name" value="ANTAR"/>
    <property type="match status" value="1"/>
</dbReference>
<name>A0A226ZKJ6_VIBPH</name>
<dbReference type="EMBL" id="NIXT01000152">
    <property type="protein sequence ID" value="OXE34003.1"/>
    <property type="molecule type" value="Genomic_DNA"/>
</dbReference>
<dbReference type="PROSITE" id="PS50921">
    <property type="entry name" value="ANTAR"/>
    <property type="match status" value="1"/>
</dbReference>
<evidence type="ECO:0000313" key="2">
    <source>
        <dbReference type="Proteomes" id="UP000214596"/>
    </source>
</evidence>
<organism evidence="1 2">
    <name type="scientific">Vibrio parahaemolyticus</name>
    <dbReference type="NCBI Taxonomy" id="670"/>
    <lineage>
        <taxon>Bacteria</taxon>
        <taxon>Pseudomonadati</taxon>
        <taxon>Pseudomonadota</taxon>
        <taxon>Gammaproteobacteria</taxon>
        <taxon>Vibrionales</taxon>
        <taxon>Vibrionaceae</taxon>
        <taxon>Vibrio</taxon>
    </lineage>
</organism>
<dbReference type="OrthoDB" id="9782798at2"/>
<reference evidence="1 2" key="1">
    <citation type="journal article" date="2017" name="Appl. Environ. Microbiol.">
        <title>Parallel evolution of two clades of a major Atlantic endemic Vibrio parahaemolyticus pathogen lineage by independent acquisition of related pathogenicity islands.</title>
        <authorList>
            <person name="Xu F."/>
            <person name="Gonzalez-Escalona N."/>
            <person name="Drees K.P."/>
            <person name="Sebra R.P."/>
            <person name="Cooper V.S."/>
            <person name="Jones S.H."/>
            <person name="Whistler C.A."/>
        </authorList>
    </citation>
    <scope>NUCLEOTIDE SEQUENCE [LARGE SCALE GENOMIC DNA]</scope>
    <source>
        <strain evidence="1 2">MAVP-3</strain>
    </source>
</reference>
<dbReference type="GO" id="GO:0003723">
    <property type="term" value="F:RNA binding"/>
    <property type="evidence" value="ECO:0007669"/>
    <property type="project" value="InterPro"/>
</dbReference>
<proteinExistence type="predicted"/>
<evidence type="ECO:0000313" key="1">
    <source>
        <dbReference type="EMBL" id="OXE34003.1"/>
    </source>
</evidence>
<dbReference type="InterPro" id="IPR011006">
    <property type="entry name" value="CheY-like_superfamily"/>
</dbReference>
<gene>
    <name evidence="1" type="ORF">CA163_04580</name>
</gene>